<gene>
    <name evidence="1" type="ORF">PF002_g3929</name>
</gene>
<proteinExistence type="predicted"/>
<accession>A0A6A4A8I9</accession>
<evidence type="ECO:0000313" key="1">
    <source>
        <dbReference type="EMBL" id="KAE9252197.1"/>
    </source>
</evidence>
<evidence type="ECO:0000313" key="2">
    <source>
        <dbReference type="Proteomes" id="UP000440367"/>
    </source>
</evidence>
<reference evidence="1 2" key="1">
    <citation type="submission" date="2018-08" db="EMBL/GenBank/DDBJ databases">
        <title>Genomic investigation of the strawberry pathogen Phytophthora fragariae indicates pathogenicity is determined by transcriptional variation in three key races.</title>
        <authorList>
            <person name="Adams T.M."/>
            <person name="Armitage A.D."/>
            <person name="Sobczyk M.K."/>
            <person name="Bates H.J."/>
            <person name="Dunwell J.M."/>
            <person name="Nellist C.F."/>
            <person name="Harrison R.J."/>
        </authorList>
    </citation>
    <scope>NUCLEOTIDE SEQUENCE [LARGE SCALE GENOMIC DNA]</scope>
    <source>
        <strain evidence="1 2">BC-1</strain>
    </source>
</reference>
<comment type="caution">
    <text evidence="1">The sequence shown here is derived from an EMBL/GenBank/DDBJ whole genome shotgun (WGS) entry which is preliminary data.</text>
</comment>
<name>A0A6A4A8I9_9STRA</name>
<protein>
    <submittedName>
        <fullName evidence="1">Uncharacterized protein</fullName>
    </submittedName>
</protein>
<dbReference type="AlphaFoldDB" id="A0A6A4A8I9"/>
<organism evidence="1 2">
    <name type="scientific">Phytophthora fragariae</name>
    <dbReference type="NCBI Taxonomy" id="53985"/>
    <lineage>
        <taxon>Eukaryota</taxon>
        <taxon>Sar</taxon>
        <taxon>Stramenopiles</taxon>
        <taxon>Oomycota</taxon>
        <taxon>Peronosporomycetes</taxon>
        <taxon>Peronosporales</taxon>
        <taxon>Peronosporaceae</taxon>
        <taxon>Phytophthora</taxon>
    </lineage>
</organism>
<sequence length="107" mass="11653">MEFYASNEAVSQNNAAVGLPCYTLLASVNAFENSKNSVGALNVDGPSVGERRFLRGKVIKNDDLALSEERAQPVVTKMKAKLFKLKMKIAMPGIKKVLQNVVEGLLK</sequence>
<dbReference type="Proteomes" id="UP000440367">
    <property type="component" value="Unassembled WGS sequence"/>
</dbReference>
<dbReference type="EMBL" id="QXGD01000117">
    <property type="protein sequence ID" value="KAE9252197.1"/>
    <property type="molecule type" value="Genomic_DNA"/>
</dbReference>